<organism evidence="2 3">
    <name type="scientific">Rhizoctonia solani</name>
    <dbReference type="NCBI Taxonomy" id="456999"/>
    <lineage>
        <taxon>Eukaryota</taxon>
        <taxon>Fungi</taxon>
        <taxon>Dikarya</taxon>
        <taxon>Basidiomycota</taxon>
        <taxon>Agaricomycotina</taxon>
        <taxon>Agaricomycetes</taxon>
        <taxon>Cantharellales</taxon>
        <taxon>Ceratobasidiaceae</taxon>
        <taxon>Rhizoctonia</taxon>
    </lineage>
</organism>
<evidence type="ECO:0000313" key="3">
    <source>
        <dbReference type="Proteomes" id="UP000663843"/>
    </source>
</evidence>
<comment type="caution">
    <text evidence="2">The sequence shown here is derived from an EMBL/GenBank/DDBJ whole genome shotgun (WGS) entry which is preliminary data.</text>
</comment>
<name>A0A8H2W8S3_9AGAM</name>
<sequence>MFHKLQAKAQAALASATHRNDNNNDHVDNQPDPTQPTQQPGGRHHAIGNITHTLKQLHTQYSPQVRPDARQLQLLITSQKGLALDFEAVSRESKSHSKELYLWGQDQVDDVKDVSDRIAYLNFAHGSLATDLAKSLDSSRASYKSLRDAETALHPRRTARAGMKAEIEKIRQAGATGKAPANGAERIVELETQLAKAEQDDAPQEREVVLLKRRALVECERKKWAGFREYAAKLEALADAAEALLEELPEHEPTGPYAGAQNTARIRSQLQNTLDSYQPAQGRPNRFKAPHADPGVGIGADTRSFGETHKDELNSLPPTAAPTPQTGPGALAEQRFGSQGSGQHLNPASAAIAQPGSEGVTRTSTTAIDGHAPPQPTPINPTALNNAPASIPTHSPSVSSPLRDTSITQDAAQAPSTAGATTVPSTTHSAVPIPPAQSEVTVAETGAPLTAGVEGPGPKSGSLSRDDVPTTAPPSGPPQTGTVPPAAHDELPGFAGATRHESAEEEKARLAREERERLLHSGGPSSAHPTAEEEKARLEREERDRLLQEQTQGQDGKAEDGKTVPPPYADF</sequence>
<feature type="compositionally biased region" description="Basic and acidic residues" evidence="1">
    <location>
        <begin position="530"/>
        <end position="547"/>
    </location>
</feature>
<dbReference type="PANTHER" id="PTHR31962">
    <property type="entry name" value="SPHINGOLIPID LONG CHAIN BASE-RESPONSIVE PROTEIN PIL1"/>
    <property type="match status" value="1"/>
</dbReference>
<feature type="compositionally biased region" description="Basic and acidic residues" evidence="1">
    <location>
        <begin position="304"/>
        <end position="313"/>
    </location>
</feature>
<dbReference type="EMBL" id="CAJMWT010000806">
    <property type="protein sequence ID" value="CAE6353454.1"/>
    <property type="molecule type" value="Genomic_DNA"/>
</dbReference>
<evidence type="ECO:0000313" key="2">
    <source>
        <dbReference type="EMBL" id="CAE6353454.1"/>
    </source>
</evidence>
<feature type="compositionally biased region" description="Basic and acidic residues" evidence="1">
    <location>
        <begin position="498"/>
        <end position="519"/>
    </location>
</feature>
<dbReference type="Proteomes" id="UP000663843">
    <property type="component" value="Unassembled WGS sequence"/>
</dbReference>
<feature type="region of interest" description="Disordered" evidence="1">
    <location>
        <begin position="277"/>
        <end position="434"/>
    </location>
</feature>
<feature type="compositionally biased region" description="Basic and acidic residues" evidence="1">
    <location>
        <begin position="18"/>
        <end position="29"/>
    </location>
</feature>
<dbReference type="PANTHER" id="PTHR31962:SF1">
    <property type="entry name" value="SPHINGOLIPID LONG CHAIN BASE-RESPONSIVE PROTEIN PIL1"/>
    <property type="match status" value="1"/>
</dbReference>
<dbReference type="AlphaFoldDB" id="A0A8H2W8S3"/>
<feature type="compositionally biased region" description="Low complexity" evidence="1">
    <location>
        <begin position="316"/>
        <end position="332"/>
    </location>
</feature>
<dbReference type="GO" id="GO:0005886">
    <property type="term" value="C:plasma membrane"/>
    <property type="evidence" value="ECO:0007669"/>
    <property type="project" value="TreeGrafter"/>
</dbReference>
<reference evidence="2" key="1">
    <citation type="submission" date="2021-01" db="EMBL/GenBank/DDBJ databases">
        <authorList>
            <person name="Kaushik A."/>
        </authorList>
    </citation>
    <scope>NUCLEOTIDE SEQUENCE</scope>
    <source>
        <strain evidence="2">AG2-2IIIB</strain>
    </source>
</reference>
<feature type="region of interest" description="Disordered" evidence="1">
    <location>
        <begin position="448"/>
        <end position="571"/>
    </location>
</feature>
<dbReference type="GO" id="GO:0006897">
    <property type="term" value="P:endocytosis"/>
    <property type="evidence" value="ECO:0007669"/>
    <property type="project" value="TreeGrafter"/>
</dbReference>
<dbReference type="InterPro" id="IPR028245">
    <property type="entry name" value="PIL1/LSP1"/>
</dbReference>
<gene>
    <name evidence="2" type="ORF">RDB_LOCUS8074</name>
</gene>
<feature type="region of interest" description="Disordered" evidence="1">
    <location>
        <begin position="1"/>
        <end position="46"/>
    </location>
</feature>
<dbReference type="GO" id="GO:0036286">
    <property type="term" value="C:eisosome filament"/>
    <property type="evidence" value="ECO:0007669"/>
    <property type="project" value="TreeGrafter"/>
</dbReference>
<dbReference type="GO" id="GO:0008289">
    <property type="term" value="F:lipid binding"/>
    <property type="evidence" value="ECO:0007669"/>
    <property type="project" value="TreeGrafter"/>
</dbReference>
<feature type="compositionally biased region" description="Polar residues" evidence="1">
    <location>
        <begin position="336"/>
        <end position="346"/>
    </location>
</feature>
<protein>
    <recommendedName>
        <fullName evidence="4">Sphingolipid long chain base-responsive protein LSP1</fullName>
    </recommendedName>
</protein>
<proteinExistence type="predicted"/>
<accession>A0A8H2W8S3</accession>
<dbReference type="Gene3D" id="1.20.1270.60">
    <property type="entry name" value="Arfaptin homology (AH) domain/BAR domain"/>
    <property type="match status" value="1"/>
</dbReference>
<feature type="compositionally biased region" description="Polar residues" evidence="1">
    <location>
        <begin position="380"/>
        <end position="429"/>
    </location>
</feature>
<dbReference type="Pfam" id="PF13805">
    <property type="entry name" value="Pil1"/>
    <property type="match status" value="1"/>
</dbReference>
<dbReference type="InterPro" id="IPR027267">
    <property type="entry name" value="AH/BAR_dom_sf"/>
</dbReference>
<dbReference type="GO" id="GO:0070941">
    <property type="term" value="P:eisosome assembly"/>
    <property type="evidence" value="ECO:0007669"/>
    <property type="project" value="TreeGrafter"/>
</dbReference>
<feature type="compositionally biased region" description="Low complexity" evidence="1">
    <location>
        <begin position="30"/>
        <end position="40"/>
    </location>
</feature>
<evidence type="ECO:0000256" key="1">
    <source>
        <dbReference type="SAM" id="MobiDB-lite"/>
    </source>
</evidence>
<evidence type="ECO:0008006" key="4">
    <source>
        <dbReference type="Google" id="ProtNLM"/>
    </source>
</evidence>